<dbReference type="SMART" id="SM00283">
    <property type="entry name" value="MA"/>
    <property type="match status" value="1"/>
</dbReference>
<protein>
    <submittedName>
        <fullName evidence="13">HAMP domain-containing protein</fullName>
    </submittedName>
</protein>
<dbReference type="Gene3D" id="1.10.287.950">
    <property type="entry name" value="Methyl-accepting chemotaxis protein"/>
    <property type="match status" value="1"/>
</dbReference>
<dbReference type="EMBL" id="CP035807">
    <property type="protein sequence ID" value="QEN04240.1"/>
    <property type="molecule type" value="Genomic_DNA"/>
</dbReference>
<evidence type="ECO:0000259" key="12">
    <source>
        <dbReference type="PROSITE" id="PS50885"/>
    </source>
</evidence>
<reference evidence="13 14" key="1">
    <citation type="submission" date="2019-02" db="EMBL/GenBank/DDBJ databases">
        <authorList>
            <person name="Fomenkov A."/>
            <person name="Dubinina G."/>
            <person name="Grabovich M."/>
            <person name="Vincze T."/>
            <person name="Roberts R.J."/>
        </authorList>
    </citation>
    <scope>NUCLEOTIDE SEQUENCE [LARGE SCALE GENOMIC DNA]</scope>
    <source>
        <strain evidence="13 14">P</strain>
    </source>
</reference>
<dbReference type="Pfam" id="PF08269">
    <property type="entry name" value="dCache_2"/>
    <property type="match status" value="1"/>
</dbReference>
<feature type="domain" description="HAMP" evidence="12">
    <location>
        <begin position="352"/>
        <end position="406"/>
    </location>
</feature>
<dbReference type="InterPro" id="IPR004089">
    <property type="entry name" value="MCPsignal_dom"/>
</dbReference>
<keyword evidence="5 10" id="KW-0472">Membrane</keyword>
<dbReference type="InterPro" id="IPR004010">
    <property type="entry name" value="Double_Cache_2"/>
</dbReference>
<sequence>MKKIVNKIVVPISISLILVFTLIIFIVTRYSSSTITNIYNENFEVIVNQLEGSVEILGSKLQSIEDIKYEAAQLKLSSLVDITVSTMENQYNRYRAGLISETEAKNTAIDLIRNYTFDGDGYFWIDDTEYINILLPPNPSVEGTSREGLIDKKGTYIVKEFVKNSIEDGEAYLSYWFPKPGESEPSEKLGYTKIFKPWNWVVGTGFYIDDIATEVQKIQQNDLINFNTLIQSKKIEGGYPLIFDRNNRMISSPNRENFLKNIEILDSITGEDIVKKAFEVKNGLIEYQYRQGDKISRKFAFIRYYEKYDWIILYSMDKALIEEDVKKIQNLVLIVAIGAVLLSIFLLLFVAKLVVKNVESVTNKIYEISEGEGDLTQEIAIQTNDETGLLAKYFNNFTSKLRDIVLSIKQIGEKSGLMGETLASNTDELSATVDEISSTMRSIKDKTERLTNEVNTSNINLDDIKNKIKILKESTTKESAYVSESSAAVEEMVASINAISKISNEKNKAIMDLTQIAQAGEKDMDLTVQSIVTIEESAGSMLNMIKTITDVSDRINLLAMNAAIEAAHAGEAGKGFAVVADEIRKLAAVTAQSTTDMSNTLTSISNSIVDAANLSSNTGKTIKSITVEVVDVSKSLTEMINSFTEISQGTSQITDSLNRLVHTSMDVSSAAELMDSSTSAIQSSLGSVTQLTSENNNGMSEITNGIQEISISLSDLAQLSTENSENIINLNSIVSKFKT</sequence>
<dbReference type="OrthoDB" id="369614at2"/>
<name>A0A5C1QB08_9SPIO</name>
<dbReference type="CDD" id="cd06225">
    <property type="entry name" value="HAMP"/>
    <property type="match status" value="1"/>
</dbReference>
<evidence type="ECO:0000256" key="8">
    <source>
        <dbReference type="PROSITE-ProRule" id="PRU00284"/>
    </source>
</evidence>
<keyword evidence="4 10" id="KW-1133">Transmembrane helix</keyword>
<feature type="transmembrane region" description="Helical" evidence="10">
    <location>
        <begin position="331"/>
        <end position="355"/>
    </location>
</feature>
<dbReference type="GO" id="GO:0005886">
    <property type="term" value="C:plasma membrane"/>
    <property type="evidence" value="ECO:0007669"/>
    <property type="project" value="UniProtKB-SubCell"/>
</dbReference>
<dbReference type="PROSITE" id="PS50885">
    <property type="entry name" value="HAMP"/>
    <property type="match status" value="1"/>
</dbReference>
<evidence type="ECO:0000256" key="1">
    <source>
        <dbReference type="ARBA" id="ARBA00004651"/>
    </source>
</evidence>
<dbReference type="InterPro" id="IPR003660">
    <property type="entry name" value="HAMP_dom"/>
</dbReference>
<keyword evidence="6 8" id="KW-0807">Transducer</keyword>
<evidence type="ECO:0000313" key="14">
    <source>
        <dbReference type="Proteomes" id="UP000323824"/>
    </source>
</evidence>
<dbReference type="GO" id="GO:0007165">
    <property type="term" value="P:signal transduction"/>
    <property type="evidence" value="ECO:0007669"/>
    <property type="project" value="UniProtKB-KW"/>
</dbReference>
<keyword evidence="9" id="KW-0175">Coiled coil</keyword>
<proteinExistence type="inferred from homology"/>
<evidence type="ECO:0000313" key="13">
    <source>
        <dbReference type="EMBL" id="QEN04240.1"/>
    </source>
</evidence>
<dbReference type="SUPFAM" id="SSF58104">
    <property type="entry name" value="Methyl-accepting chemotaxis protein (MCP) signaling domain"/>
    <property type="match status" value="2"/>
</dbReference>
<evidence type="ECO:0000256" key="7">
    <source>
        <dbReference type="ARBA" id="ARBA00029447"/>
    </source>
</evidence>
<feature type="transmembrane region" description="Helical" evidence="10">
    <location>
        <begin position="7"/>
        <end position="27"/>
    </location>
</feature>
<dbReference type="KEGG" id="sper:EW093_05810"/>
<dbReference type="PROSITE" id="PS50111">
    <property type="entry name" value="CHEMOTAXIS_TRANSDUC_2"/>
    <property type="match status" value="1"/>
</dbReference>
<dbReference type="InterPro" id="IPR033480">
    <property type="entry name" value="sCache_2"/>
</dbReference>
<evidence type="ECO:0000256" key="6">
    <source>
        <dbReference type="ARBA" id="ARBA00023224"/>
    </source>
</evidence>
<dbReference type="Gene3D" id="3.30.450.20">
    <property type="entry name" value="PAS domain"/>
    <property type="match status" value="2"/>
</dbReference>
<dbReference type="Proteomes" id="UP000323824">
    <property type="component" value="Chromosome"/>
</dbReference>
<evidence type="ECO:0000256" key="5">
    <source>
        <dbReference type="ARBA" id="ARBA00023136"/>
    </source>
</evidence>
<comment type="subcellular location">
    <subcellularLocation>
        <location evidence="1">Cell membrane</location>
        <topology evidence="1">Multi-pass membrane protein</topology>
    </subcellularLocation>
</comment>
<feature type="domain" description="Methyl-accepting transducer" evidence="11">
    <location>
        <begin position="453"/>
        <end position="675"/>
    </location>
</feature>
<accession>A0A5C1QB08</accession>
<dbReference type="CDD" id="cd18774">
    <property type="entry name" value="PDC2_HK_sensor"/>
    <property type="match status" value="1"/>
</dbReference>
<dbReference type="AlphaFoldDB" id="A0A5C1QB08"/>
<dbReference type="PANTHER" id="PTHR32089">
    <property type="entry name" value="METHYL-ACCEPTING CHEMOTAXIS PROTEIN MCPB"/>
    <property type="match status" value="1"/>
</dbReference>
<keyword evidence="14" id="KW-1185">Reference proteome</keyword>
<dbReference type="SMART" id="SM00304">
    <property type="entry name" value="HAMP"/>
    <property type="match status" value="1"/>
</dbReference>
<evidence type="ECO:0000256" key="10">
    <source>
        <dbReference type="SAM" id="Phobius"/>
    </source>
</evidence>
<keyword evidence="3 10" id="KW-0812">Transmembrane</keyword>
<evidence type="ECO:0000256" key="3">
    <source>
        <dbReference type="ARBA" id="ARBA00022692"/>
    </source>
</evidence>
<evidence type="ECO:0000256" key="4">
    <source>
        <dbReference type="ARBA" id="ARBA00022989"/>
    </source>
</evidence>
<dbReference type="Pfam" id="PF00015">
    <property type="entry name" value="MCPsignal"/>
    <property type="match status" value="1"/>
</dbReference>
<comment type="similarity">
    <text evidence="7">Belongs to the methyl-accepting chemotaxis (MCP) protein family.</text>
</comment>
<dbReference type="RefSeq" id="WP_149567488.1">
    <property type="nucleotide sequence ID" value="NZ_CP035807.1"/>
</dbReference>
<dbReference type="PANTHER" id="PTHR32089:SF112">
    <property type="entry name" value="LYSOZYME-LIKE PROTEIN-RELATED"/>
    <property type="match status" value="1"/>
</dbReference>
<evidence type="ECO:0000256" key="2">
    <source>
        <dbReference type="ARBA" id="ARBA00022475"/>
    </source>
</evidence>
<organism evidence="13 14">
    <name type="scientific">Thiospirochaeta perfilievii</name>
    <dbReference type="NCBI Taxonomy" id="252967"/>
    <lineage>
        <taxon>Bacteria</taxon>
        <taxon>Pseudomonadati</taxon>
        <taxon>Spirochaetota</taxon>
        <taxon>Spirochaetia</taxon>
        <taxon>Spirochaetales</taxon>
        <taxon>Spirochaetaceae</taxon>
        <taxon>Thiospirochaeta</taxon>
    </lineage>
</organism>
<evidence type="ECO:0000256" key="9">
    <source>
        <dbReference type="SAM" id="Coils"/>
    </source>
</evidence>
<dbReference type="Pfam" id="PF00672">
    <property type="entry name" value="HAMP"/>
    <property type="match status" value="1"/>
</dbReference>
<dbReference type="Gene3D" id="6.10.340.10">
    <property type="match status" value="1"/>
</dbReference>
<reference evidence="13 14" key="2">
    <citation type="submission" date="2019-09" db="EMBL/GenBank/DDBJ databases">
        <title>Complete Genome Sequence and Methylome Analysis of free living Spirochaetas.</title>
        <authorList>
            <person name="Leshcheva N."/>
            <person name="Mikheeva N."/>
        </authorList>
    </citation>
    <scope>NUCLEOTIDE SEQUENCE [LARGE SCALE GENOMIC DNA]</scope>
    <source>
        <strain evidence="13 14">P</strain>
    </source>
</reference>
<evidence type="ECO:0000259" key="11">
    <source>
        <dbReference type="PROSITE" id="PS50111"/>
    </source>
</evidence>
<keyword evidence="2" id="KW-1003">Cell membrane</keyword>
<dbReference type="SMART" id="SM01049">
    <property type="entry name" value="Cache_2"/>
    <property type="match status" value="1"/>
</dbReference>
<gene>
    <name evidence="13" type="ORF">EW093_05810</name>
</gene>
<feature type="coiled-coil region" evidence="9">
    <location>
        <begin position="433"/>
        <end position="467"/>
    </location>
</feature>